<proteinExistence type="predicted"/>
<evidence type="ECO:0000313" key="2">
    <source>
        <dbReference type="Proteomes" id="UP000258928"/>
    </source>
</evidence>
<reference evidence="1 2" key="1">
    <citation type="submission" date="2018-08" db="EMBL/GenBank/DDBJ databases">
        <authorList>
            <consortium name="Pathogen Informatics"/>
        </authorList>
    </citation>
    <scope>NUCLEOTIDE SEQUENCE [LARGE SCALE GENOMIC DNA]</scope>
    <source>
        <strain evidence="1 2">EuSCAPE_TR218</strain>
    </source>
</reference>
<dbReference type="RefSeq" id="WP_050888123.1">
    <property type="nucleotide sequence ID" value="NZ_BQTJ01000002.1"/>
</dbReference>
<gene>
    <name evidence="1" type="ORF">SAMEA3729809_00651</name>
</gene>
<dbReference type="Proteomes" id="UP000258928">
    <property type="component" value="Unassembled WGS sequence"/>
</dbReference>
<sequence>MPQLVFVHGVATRIDADYVRAVANRNKLYQELVFDGQPVDFYSPMWGKFVSQIPAGVFQTNADITAFSLNVSPVPGLGGGMGPISGDNLDVSIIAVGQQDSVAALDAICSQIADTAENEHRLLSEEEFQAFRNAFALIESNQSYSLFPADASTQSISAQLKEGSVNAFSIGSVISNAISAVTDRISNAASTLGFGAVRGNLSPAVALFMGDVFVYLKEGQTRNAIQDVIRSDLIQAYNAKKEGKGPLVVVGHSMGGVILADMLTDPTSAGLPDDIAIDALFTVGSQPGLFAALGVLSSNPPTGSSRRRPDCVKKWFNVFDPIDPLAFRTDMIYTGAEDVVFNSVAGITDAHSKYFQRPQFYARTRERLNASGIL</sequence>
<dbReference type="AlphaFoldDB" id="A0ABD7NZR1"/>
<protein>
    <recommendedName>
        <fullName evidence="3">Alpha/beta hydrolase</fullName>
    </recommendedName>
</protein>
<name>A0ABD7NZR1_KLEVA</name>
<dbReference type="EMBL" id="UKAS01000002">
    <property type="protein sequence ID" value="SXF91953.1"/>
    <property type="molecule type" value="Genomic_DNA"/>
</dbReference>
<dbReference type="InterPro" id="IPR029058">
    <property type="entry name" value="AB_hydrolase_fold"/>
</dbReference>
<organism evidence="1 2">
    <name type="scientific">Klebsiella variicola</name>
    <dbReference type="NCBI Taxonomy" id="244366"/>
    <lineage>
        <taxon>Bacteria</taxon>
        <taxon>Pseudomonadati</taxon>
        <taxon>Pseudomonadota</taxon>
        <taxon>Gammaproteobacteria</taxon>
        <taxon>Enterobacterales</taxon>
        <taxon>Enterobacteriaceae</taxon>
        <taxon>Klebsiella/Raoultella group</taxon>
        <taxon>Klebsiella</taxon>
        <taxon>Klebsiella pneumoniae complex</taxon>
    </lineage>
</organism>
<dbReference type="SUPFAM" id="SSF53474">
    <property type="entry name" value="alpha/beta-Hydrolases"/>
    <property type="match status" value="1"/>
</dbReference>
<comment type="caution">
    <text evidence="1">The sequence shown here is derived from an EMBL/GenBank/DDBJ whole genome shotgun (WGS) entry which is preliminary data.</text>
</comment>
<dbReference type="Gene3D" id="3.40.50.1820">
    <property type="entry name" value="alpha/beta hydrolase"/>
    <property type="match status" value="1"/>
</dbReference>
<evidence type="ECO:0000313" key="1">
    <source>
        <dbReference type="EMBL" id="SXF91953.1"/>
    </source>
</evidence>
<accession>A0ABD7NZR1</accession>
<evidence type="ECO:0008006" key="3">
    <source>
        <dbReference type="Google" id="ProtNLM"/>
    </source>
</evidence>